<name>A0A150WP57_BDEBC</name>
<dbReference type="AlphaFoldDB" id="A0A150WP57"/>
<evidence type="ECO:0000313" key="3">
    <source>
        <dbReference type="Proteomes" id="UP000075320"/>
    </source>
</evidence>
<keyword evidence="1" id="KW-0812">Transmembrane</keyword>
<protein>
    <recommendedName>
        <fullName evidence="4">Acyltransferase</fullName>
    </recommendedName>
</protein>
<feature type="transmembrane region" description="Helical" evidence="1">
    <location>
        <begin position="87"/>
        <end position="116"/>
    </location>
</feature>
<feature type="transmembrane region" description="Helical" evidence="1">
    <location>
        <begin position="60"/>
        <end position="80"/>
    </location>
</feature>
<evidence type="ECO:0000313" key="2">
    <source>
        <dbReference type="EMBL" id="KYG66079.1"/>
    </source>
</evidence>
<proteinExistence type="predicted"/>
<accession>A0A150WP57</accession>
<keyword evidence="1" id="KW-1133">Transmembrane helix</keyword>
<comment type="caution">
    <text evidence="2">The sequence shown here is derived from an EMBL/GenBank/DDBJ whole genome shotgun (WGS) entry which is preliminary data.</text>
</comment>
<dbReference type="RefSeq" id="WP_061833645.1">
    <property type="nucleotide sequence ID" value="NZ_LUKE01000001.1"/>
</dbReference>
<organism evidence="2 3">
    <name type="scientific">Bdellovibrio bacteriovorus</name>
    <dbReference type="NCBI Taxonomy" id="959"/>
    <lineage>
        <taxon>Bacteria</taxon>
        <taxon>Pseudomonadati</taxon>
        <taxon>Bdellovibrionota</taxon>
        <taxon>Bdellovibrionia</taxon>
        <taxon>Bdellovibrionales</taxon>
        <taxon>Pseudobdellovibrionaceae</taxon>
        <taxon>Bdellovibrio</taxon>
    </lineage>
</organism>
<feature type="transmembrane region" description="Helical" evidence="1">
    <location>
        <begin position="7"/>
        <end position="25"/>
    </location>
</feature>
<sequence length="126" mass="13835">MNKAKTAARIVFGLLWLIFGLNFFFNFLPPQPPVPEEAMKFLGGLMANPYMFPTIKSLEIIVGLMLVANIAVPLALVLIAPITVNILLFHAILAPAGMGVTLLMVILNVFLGVAYFNSYKPLFKKV</sequence>
<dbReference type="Proteomes" id="UP000075320">
    <property type="component" value="Unassembled WGS sequence"/>
</dbReference>
<reference evidence="2 3" key="1">
    <citation type="submission" date="2016-03" db="EMBL/GenBank/DDBJ databases">
        <authorList>
            <person name="Ploux O."/>
        </authorList>
    </citation>
    <scope>NUCLEOTIDE SEQUENCE [LARGE SCALE GENOMIC DNA]</scope>
    <source>
        <strain evidence="2 3">R0</strain>
    </source>
</reference>
<keyword evidence="3" id="KW-1185">Reference proteome</keyword>
<dbReference type="OrthoDB" id="5295998at2"/>
<evidence type="ECO:0000256" key="1">
    <source>
        <dbReference type="SAM" id="Phobius"/>
    </source>
</evidence>
<dbReference type="EMBL" id="LUKE01000001">
    <property type="protein sequence ID" value="KYG66079.1"/>
    <property type="molecule type" value="Genomic_DNA"/>
</dbReference>
<keyword evidence="1" id="KW-0472">Membrane</keyword>
<evidence type="ECO:0008006" key="4">
    <source>
        <dbReference type="Google" id="ProtNLM"/>
    </source>
</evidence>
<gene>
    <name evidence="2" type="ORF">AZI86_03160</name>
</gene>